<reference evidence="1 2" key="1">
    <citation type="journal article" date="2013" name="Front. Plant Sci.">
        <title>The Reference Genome of the Halophytic Plant Eutrema salsugineum.</title>
        <authorList>
            <person name="Yang R."/>
            <person name="Jarvis D.E."/>
            <person name="Chen H."/>
            <person name="Beilstein M.A."/>
            <person name="Grimwood J."/>
            <person name="Jenkins J."/>
            <person name="Shu S."/>
            <person name="Prochnik S."/>
            <person name="Xin M."/>
            <person name="Ma C."/>
            <person name="Schmutz J."/>
            <person name="Wing R.A."/>
            <person name="Mitchell-Olds T."/>
            <person name="Schumaker K.S."/>
            <person name="Wang X."/>
        </authorList>
    </citation>
    <scope>NUCLEOTIDE SEQUENCE [LARGE SCALE GENOMIC DNA]</scope>
</reference>
<dbReference type="EMBL" id="KI517426">
    <property type="protein sequence ID" value="ESQ46652.1"/>
    <property type="molecule type" value="Genomic_DNA"/>
</dbReference>
<dbReference type="AlphaFoldDB" id="V4LVX1"/>
<keyword evidence="2" id="KW-1185">Reference proteome</keyword>
<dbReference type="Gramene" id="ESQ46652">
    <property type="protein sequence ID" value="ESQ46652"/>
    <property type="gene ID" value="EUTSA_v10000410mg"/>
</dbReference>
<dbReference type="Proteomes" id="UP000030689">
    <property type="component" value="Unassembled WGS sequence"/>
</dbReference>
<gene>
    <name evidence="1" type="ORF">EUTSA_v10000410mg</name>
</gene>
<proteinExistence type="predicted"/>
<name>V4LVX1_EUTSA</name>
<accession>V4LVX1</accession>
<protein>
    <submittedName>
        <fullName evidence="1">Uncharacterized protein</fullName>
    </submittedName>
</protein>
<evidence type="ECO:0000313" key="2">
    <source>
        <dbReference type="Proteomes" id="UP000030689"/>
    </source>
</evidence>
<organism evidence="1 2">
    <name type="scientific">Eutrema salsugineum</name>
    <name type="common">Saltwater cress</name>
    <name type="synonym">Sisymbrium salsugineum</name>
    <dbReference type="NCBI Taxonomy" id="72664"/>
    <lineage>
        <taxon>Eukaryota</taxon>
        <taxon>Viridiplantae</taxon>
        <taxon>Streptophyta</taxon>
        <taxon>Embryophyta</taxon>
        <taxon>Tracheophyta</taxon>
        <taxon>Spermatophyta</taxon>
        <taxon>Magnoliopsida</taxon>
        <taxon>eudicotyledons</taxon>
        <taxon>Gunneridae</taxon>
        <taxon>Pentapetalae</taxon>
        <taxon>rosids</taxon>
        <taxon>malvids</taxon>
        <taxon>Brassicales</taxon>
        <taxon>Brassicaceae</taxon>
        <taxon>Eutremeae</taxon>
        <taxon>Eutrema</taxon>
    </lineage>
</organism>
<dbReference type="KEGG" id="eus:EUTSA_v10000410mg"/>
<sequence length="76" mass="8985">MNFRSEMDRHTNYKHRFEHLLVFPLFTGAGPWQPMSATSMAKKYHAHPSPLKSPNLQIFRSPISLIWRPPSNHRRC</sequence>
<evidence type="ECO:0000313" key="1">
    <source>
        <dbReference type="EMBL" id="ESQ46652.1"/>
    </source>
</evidence>